<protein>
    <submittedName>
        <fullName evidence="1">Uncharacterized protein</fullName>
    </submittedName>
</protein>
<proteinExistence type="predicted"/>
<dbReference type="AlphaFoldDB" id="A0A6U2EFG3"/>
<evidence type="ECO:0000313" key="1">
    <source>
        <dbReference type="EMBL" id="CAD8985318.1"/>
    </source>
</evidence>
<organism evidence="1">
    <name type="scientific">Hemiselmis andersenii</name>
    <name type="common">Cryptophyte alga</name>
    <dbReference type="NCBI Taxonomy" id="464988"/>
    <lineage>
        <taxon>Eukaryota</taxon>
        <taxon>Cryptophyceae</taxon>
        <taxon>Cryptomonadales</taxon>
        <taxon>Hemiselmidaceae</taxon>
        <taxon>Hemiselmis</taxon>
    </lineage>
</organism>
<gene>
    <name evidence="1" type="ORF">HAND00432_LOCUS36331</name>
</gene>
<accession>A0A6U2EFG3</accession>
<name>A0A6U2EFG3_HEMAN</name>
<reference evidence="1" key="1">
    <citation type="submission" date="2021-01" db="EMBL/GenBank/DDBJ databases">
        <authorList>
            <person name="Corre E."/>
            <person name="Pelletier E."/>
            <person name="Niang G."/>
            <person name="Scheremetjew M."/>
            <person name="Finn R."/>
            <person name="Kale V."/>
            <person name="Holt S."/>
            <person name="Cochrane G."/>
            <person name="Meng A."/>
            <person name="Brown T."/>
            <person name="Cohen L."/>
        </authorList>
    </citation>
    <scope>NUCLEOTIDE SEQUENCE</scope>
    <source>
        <strain evidence="1">CCMP644</strain>
    </source>
</reference>
<dbReference type="EMBL" id="HBFX01060361">
    <property type="protein sequence ID" value="CAD8985318.1"/>
    <property type="molecule type" value="Transcribed_RNA"/>
</dbReference>
<sequence>MDVSKGSMPEIHNKREGDMSDEELKQCVLDMETWLVANAGSAGSEFAGAAGASKELIDGLPASAPAALKGLLGVHDGKLPLLDFVGLACAEIVSEASAAKGSGKWQDDYVPIAKNPDGDLLVTCASGVHRWDSELGLGSAESASLSAHLEQYRNLMMQGKLEYVEDCGIMEVA</sequence>